<keyword evidence="2" id="KW-0479">Metal-binding</keyword>
<dbReference type="InterPro" id="IPR036236">
    <property type="entry name" value="Znf_C2H2_sf"/>
</dbReference>
<evidence type="ECO:0000259" key="6">
    <source>
        <dbReference type="PROSITE" id="PS50171"/>
    </source>
</evidence>
<comment type="subcellular location">
    <subcellularLocation>
        <location evidence="1">Nucleus</location>
    </subcellularLocation>
</comment>
<evidence type="ECO:0000256" key="2">
    <source>
        <dbReference type="ARBA" id="ARBA00022723"/>
    </source>
</evidence>
<evidence type="ECO:0000256" key="5">
    <source>
        <dbReference type="ARBA" id="ARBA00023242"/>
    </source>
</evidence>
<dbReference type="InterPro" id="IPR003604">
    <property type="entry name" value="Matrin/U1-like-C_Znf_C2H2"/>
</dbReference>
<dbReference type="AlphaFoldDB" id="A0A9Q0LBB0"/>
<evidence type="ECO:0000313" key="8">
    <source>
        <dbReference type="Proteomes" id="UP001149090"/>
    </source>
</evidence>
<organism evidence="7 8">
    <name type="scientific">Anaeramoeba ignava</name>
    <name type="common">Anaerobic marine amoeba</name>
    <dbReference type="NCBI Taxonomy" id="1746090"/>
    <lineage>
        <taxon>Eukaryota</taxon>
        <taxon>Metamonada</taxon>
        <taxon>Anaeramoebidae</taxon>
        <taxon>Anaeramoeba</taxon>
    </lineage>
</organism>
<protein>
    <submittedName>
        <fullName evidence="7">Nuclease-related</fullName>
    </submittedName>
</protein>
<proteinExistence type="predicted"/>
<name>A0A9Q0LBB0_ANAIG</name>
<dbReference type="GO" id="GO:0008270">
    <property type="term" value="F:zinc ion binding"/>
    <property type="evidence" value="ECO:0007669"/>
    <property type="project" value="UniProtKB-KW"/>
</dbReference>
<keyword evidence="4" id="KW-0862">Zinc</keyword>
<evidence type="ECO:0000256" key="3">
    <source>
        <dbReference type="ARBA" id="ARBA00022771"/>
    </source>
</evidence>
<keyword evidence="5" id="KW-0539">Nucleus</keyword>
<dbReference type="InterPro" id="IPR013085">
    <property type="entry name" value="U1-CZ_Znf_C2H2"/>
</dbReference>
<feature type="domain" description="Matrin-type" evidence="6">
    <location>
        <begin position="6"/>
        <end position="37"/>
    </location>
</feature>
<reference evidence="7" key="1">
    <citation type="submission" date="2022-10" db="EMBL/GenBank/DDBJ databases">
        <title>Novel sulphate-reducing endosymbionts in the free-living metamonad Anaeramoeba.</title>
        <authorList>
            <person name="Jerlstrom-Hultqvist J."/>
            <person name="Cepicka I."/>
            <person name="Gallot-Lavallee L."/>
            <person name="Salas-Leiva D."/>
            <person name="Curtis B.A."/>
            <person name="Zahonova K."/>
            <person name="Pipaliya S."/>
            <person name="Dacks J."/>
            <person name="Roger A.J."/>
        </authorList>
    </citation>
    <scope>NUCLEOTIDE SEQUENCE</scope>
    <source>
        <strain evidence="7">BMAN</strain>
    </source>
</reference>
<dbReference type="Pfam" id="PF06220">
    <property type="entry name" value="zf-U1"/>
    <property type="match status" value="1"/>
</dbReference>
<dbReference type="SMART" id="SM00451">
    <property type="entry name" value="ZnF_U1"/>
    <property type="match status" value="1"/>
</dbReference>
<gene>
    <name evidence="7" type="ORF">M0811_02289</name>
</gene>
<dbReference type="Proteomes" id="UP001149090">
    <property type="component" value="Unassembled WGS sequence"/>
</dbReference>
<sequence length="145" mass="17527">MGKNKYFCEYCRKTFTNNREIRKQHQRSWSHQQNVRRHYRQYKIRPESKESIKLTQNGIIVTKTKIKTKTKTKIESKKRKSNQEEVLFKMRRTQLPPSLRNDSSHSKSVVDWGWSSLDIQNHLHFFLQFSLLKVRLQTDSFINAN</sequence>
<dbReference type="OrthoDB" id="2417221at2759"/>
<evidence type="ECO:0000313" key="7">
    <source>
        <dbReference type="EMBL" id="KAJ5069712.1"/>
    </source>
</evidence>
<dbReference type="EMBL" id="JAPDFW010000103">
    <property type="protein sequence ID" value="KAJ5069712.1"/>
    <property type="molecule type" value="Genomic_DNA"/>
</dbReference>
<accession>A0A9Q0LBB0</accession>
<dbReference type="InterPro" id="IPR000690">
    <property type="entry name" value="Matrin/U1-C_Znf_C2H2"/>
</dbReference>
<evidence type="ECO:0000256" key="4">
    <source>
        <dbReference type="ARBA" id="ARBA00022833"/>
    </source>
</evidence>
<comment type="caution">
    <text evidence="7">The sequence shown here is derived from an EMBL/GenBank/DDBJ whole genome shotgun (WGS) entry which is preliminary data.</text>
</comment>
<evidence type="ECO:0000256" key="1">
    <source>
        <dbReference type="ARBA" id="ARBA00004123"/>
    </source>
</evidence>
<dbReference type="GO" id="GO:0003676">
    <property type="term" value="F:nucleic acid binding"/>
    <property type="evidence" value="ECO:0007669"/>
    <property type="project" value="InterPro"/>
</dbReference>
<keyword evidence="8" id="KW-1185">Reference proteome</keyword>
<dbReference type="GO" id="GO:0005634">
    <property type="term" value="C:nucleus"/>
    <property type="evidence" value="ECO:0007669"/>
    <property type="project" value="UniProtKB-SubCell"/>
</dbReference>
<dbReference type="SUPFAM" id="SSF57667">
    <property type="entry name" value="beta-beta-alpha zinc fingers"/>
    <property type="match status" value="1"/>
</dbReference>
<dbReference type="PROSITE" id="PS50171">
    <property type="entry name" value="ZF_MATRIN"/>
    <property type="match status" value="1"/>
</dbReference>
<keyword evidence="3" id="KW-0863">Zinc-finger</keyword>
<dbReference type="Gene3D" id="3.30.160.60">
    <property type="entry name" value="Classic Zinc Finger"/>
    <property type="match status" value="1"/>
</dbReference>